<dbReference type="PANTHER" id="PTHR23019:SF0">
    <property type="entry name" value="NUCLEAR PORE MEMBRANE GLYCOPROTEIN 210"/>
    <property type="match status" value="1"/>
</dbReference>
<evidence type="ECO:0000256" key="3">
    <source>
        <dbReference type="ARBA" id="ARBA00022692"/>
    </source>
</evidence>
<evidence type="ECO:0000256" key="2">
    <source>
        <dbReference type="ARBA" id="ARBA00007313"/>
    </source>
</evidence>
<organism evidence="12 13">
    <name type="scientific">Linum tenue</name>
    <dbReference type="NCBI Taxonomy" id="586396"/>
    <lineage>
        <taxon>Eukaryota</taxon>
        <taxon>Viridiplantae</taxon>
        <taxon>Streptophyta</taxon>
        <taxon>Embryophyta</taxon>
        <taxon>Tracheophyta</taxon>
        <taxon>Spermatophyta</taxon>
        <taxon>Magnoliopsida</taxon>
        <taxon>eudicotyledons</taxon>
        <taxon>Gunneridae</taxon>
        <taxon>Pentapetalae</taxon>
        <taxon>rosids</taxon>
        <taxon>fabids</taxon>
        <taxon>Malpighiales</taxon>
        <taxon>Linaceae</taxon>
        <taxon>Linum</taxon>
    </lineage>
</organism>
<dbReference type="Pfam" id="PF24425">
    <property type="entry name" value="Ig_GP210_15th"/>
    <property type="match status" value="1"/>
</dbReference>
<feature type="region of interest" description="Disordered" evidence="9">
    <location>
        <begin position="1"/>
        <end position="20"/>
    </location>
</feature>
<dbReference type="InterPro" id="IPR056232">
    <property type="entry name" value="Ig_GP210_15th"/>
</dbReference>
<dbReference type="SMART" id="SM00635">
    <property type="entry name" value="BID_2"/>
    <property type="match status" value="2"/>
</dbReference>
<dbReference type="Proteomes" id="UP001154282">
    <property type="component" value="Unassembled WGS sequence"/>
</dbReference>
<feature type="transmembrane region" description="Helical" evidence="10">
    <location>
        <begin position="1881"/>
        <end position="1903"/>
    </location>
</feature>
<name>A0AAV0N8T0_9ROSI</name>
<evidence type="ECO:0000256" key="6">
    <source>
        <dbReference type="ARBA" id="ARBA00023136"/>
    </source>
</evidence>
<accession>A0AAV0N8T0</accession>
<evidence type="ECO:0000256" key="1">
    <source>
        <dbReference type="ARBA" id="ARBA00004590"/>
    </source>
</evidence>
<dbReference type="GO" id="GO:0031965">
    <property type="term" value="C:nuclear membrane"/>
    <property type="evidence" value="ECO:0007669"/>
    <property type="project" value="UniProtKB-SubCell"/>
</dbReference>
<dbReference type="Pfam" id="PF24427">
    <property type="entry name" value="Ig_GP210_16th"/>
    <property type="match status" value="1"/>
</dbReference>
<keyword evidence="3 10" id="KW-0812">Transmembrane</keyword>
<feature type="domain" description="BIG2" evidence="11">
    <location>
        <begin position="1178"/>
        <end position="1253"/>
    </location>
</feature>
<dbReference type="InterPro" id="IPR008964">
    <property type="entry name" value="Invasin/intimin_cell_adhesion"/>
</dbReference>
<comment type="subcellular location">
    <subcellularLocation>
        <location evidence="1">Nucleus membrane</location>
        <topology evidence="1">Single-pass membrane protein</topology>
    </subcellularLocation>
</comment>
<evidence type="ECO:0000313" key="13">
    <source>
        <dbReference type="Proteomes" id="UP001154282"/>
    </source>
</evidence>
<dbReference type="InterPro" id="IPR056233">
    <property type="entry name" value="Ig_GP210_16th"/>
</dbReference>
<sequence>MSSFFPPPSLLPRPSTASLSGTATSRCDSVMPFKMLGSSLWIVSLLIIAAETASSWSPSPMASSGPHIGDVNILLPPKMTYSVDYRLQGYDGCFKWSWDHRDILSVVPEYNASSHCSTSAMLSSIAPFSGRKETAVYATDIQTGVVIRCKVFIDKISRIQIFHNSIKLDLDGLATLRVHAFDSEDNVFSSLVGLQFMWQLVPEGPGPHHLVHVPLKHSPLSDCGGLCAALNFRIKLEDDGVFSDLCVVKGTGIGRETVSVQMREPQFERMSDRIVLTVAEAMSVEPPSPVYVLVGAALQYTLKVIRGNVPQVVALPSLHHHWSVSNSSVAEVDPMQGSAHALNLGITAVAVKDTRVAGHVQISSLYVVVPESLHLYIVPLSISGDPMEGVQPVASGATWYVVIGHCYLIKVKVFSGGPDAQEIYITEKDNVRLLDEPTDYWKSLPPSAANVVEHGWWNYRVINVTSLGLGKLAASLIYFHGHQEREQVLKVEQEIVVCDHVKFLLDGNTTSQVVHLPWAPAVYQEVELKAAGGCAKASADYKWYSSDASTVSISTSGIILAMKPGKATVKVVSGFDPFNYDEVLIEVSLPSSMIMLPNFPVETVVGSHLQAAVTLKSSNGAYFYKCDAFRTFVNWRTGSESFVALNATEESLAVQKLAKAGHGYVSGPPCSWTKVYASGSGQTLLQAILSKEYHSFDHHFHGPIVLKASSRIASYPPLILGQLGDGNQYGGYSYEGTDDEIENLEKLYLVPGTSLDVMLLGGPKQWGTSVEFIETVELLDDETVKNKVGLQVHQLTGSYRSTYRILCSSHEAYKLVFRRGNLAGDEHPVPTVAEVTLSITCGIPFSIALIIDEPVNERDLVRTVAAAERSTGHIQITPITVANGQTVRVSAVGIATLGEAFANSSSLYLKWELMGCEGLAYWNYAYESKSSKSSWERFLVLQNESGQCIIRATVIGFSKPINSQYSAELADKSLTDAIQLQLVSTLRLTPEFNLLYMNPDAKANLSIFGGSCLLKASANDSQVVEVLESPPGLQCLQLTIAPKEQGFANVTVYDVGLVVPVAASAVVQVADLEWIKIMSGDKISLMEGQSHSLNLMSGINNGRIFDSSQYAFMEMVVHIEDDVVEAVDNGNIGSSCSSYLTTPDFKIIGKRLGFTNLYVSARQNSGNEISSQLVKVEVFAPLKIHPEEIFLVPGASYMLNVEGGPTIGQYVEFASEDEQIATVDKASGRLSAISPGNTTIISTVHGPEDIICKASALVKVGVPSLATLHAQSEQLDVGRQSPIYPLFEEGNLFSFYELCKGYKWTIDDGKVIDFYKLEKPLGDKNWSPLDDEKEPDFMKVVYGRSAGRTTVAVTFSCDFVSSSYSQSRLYDASVSLLVVPDLRLTPGVPTAWVLPPHYVTSALLTSSSESRGQRDSHSKKGTIAYSLLRICGERNEIIQDGIIIEGEKIRTTESNNVGCIQAKDRITGKTDIACCIRVAEVAQIRITNEEFQYRAIYLPVGAELDLPVTYFDALANLSINSKHLVLQASSFWHYFFESLFIISSSSSSFCLKAMQPGRALLRVSLASNQQKSDYVLLTSCEELAKHFLLSRRLMKIFCFVVGVNDWSSGRWLSANNSVVDIDSSGKAVGVGVGSTQVTFECHPMKVQTEVTVLSGNVVSVNPPEELLTNVPYPTKGYSFPVKFSGVQQKSESSGSSKEVQFDCKVDPPYIGYVKPRVDADSGNLFCVFFPYPPEHLTRSAPRSKDIRPYISLTIYVSLKESNQVSGSASALFAGGFSVPEMDMGSMEVNLTPDSNTTTITILGNTGIEIDWHEKDAIEVNLLDEEDFGVGGRASYELKVSGPNRVKDHIRISLPTNGQEMLIDVNYEPGPKPAVEKTPASLTLRSVIAGALILVTSVAAILIIKGEVSSRTRAPSPPSSIPPTNGTANAPPPGTPDRGSGSKFTEQSPRTPQPYIDYVRQTIDETPFYRRDGRRRFNPQNTY</sequence>
<reference evidence="12" key="1">
    <citation type="submission" date="2022-08" db="EMBL/GenBank/DDBJ databases">
        <authorList>
            <person name="Gutierrez-Valencia J."/>
        </authorList>
    </citation>
    <scope>NUCLEOTIDE SEQUENCE</scope>
</reference>
<evidence type="ECO:0000256" key="9">
    <source>
        <dbReference type="SAM" id="MobiDB-lite"/>
    </source>
</evidence>
<dbReference type="InterPro" id="IPR055096">
    <property type="entry name" value="Ig_NUP210_1st"/>
</dbReference>
<dbReference type="Pfam" id="PF02368">
    <property type="entry name" value="Big_2"/>
    <property type="match status" value="1"/>
</dbReference>
<dbReference type="Pfam" id="PF22967">
    <property type="entry name" value="Ig_NUP210_1st"/>
    <property type="match status" value="1"/>
</dbReference>
<keyword evidence="6 10" id="KW-0472">Membrane</keyword>
<comment type="caution">
    <text evidence="12">The sequence shown here is derived from an EMBL/GenBank/DDBJ whole genome shotgun (WGS) entry which is preliminary data.</text>
</comment>
<evidence type="ECO:0000259" key="11">
    <source>
        <dbReference type="SMART" id="SM00635"/>
    </source>
</evidence>
<proteinExistence type="inferred from homology"/>
<evidence type="ECO:0000256" key="10">
    <source>
        <dbReference type="SAM" id="Phobius"/>
    </source>
</evidence>
<keyword evidence="5 10" id="KW-1133">Transmembrane helix</keyword>
<feature type="domain" description="BIG2" evidence="11">
    <location>
        <begin position="509"/>
        <end position="580"/>
    </location>
</feature>
<dbReference type="Pfam" id="PF26182">
    <property type="entry name" value="Ig_NUP210_5th"/>
    <property type="match status" value="1"/>
</dbReference>
<dbReference type="InterPro" id="IPR003343">
    <property type="entry name" value="Big_2"/>
</dbReference>
<dbReference type="InterPro" id="IPR045197">
    <property type="entry name" value="NUP210-like"/>
</dbReference>
<dbReference type="InterPro" id="IPR055097">
    <property type="entry name" value="Ig_NUP210_2nd"/>
</dbReference>
<evidence type="ECO:0000256" key="4">
    <source>
        <dbReference type="ARBA" id="ARBA00022729"/>
    </source>
</evidence>
<gene>
    <name evidence="12" type="ORF">LITE_LOCUS32156</name>
</gene>
<dbReference type="PANTHER" id="PTHR23019">
    <property type="entry name" value="NUCLEAR PORE MEMBRANE GLYCOPROTEIN GP210-RELATED"/>
    <property type="match status" value="1"/>
</dbReference>
<evidence type="ECO:0000256" key="7">
    <source>
        <dbReference type="ARBA" id="ARBA00023180"/>
    </source>
</evidence>
<keyword evidence="8" id="KW-0539">Nucleus</keyword>
<keyword evidence="13" id="KW-1185">Reference proteome</keyword>
<dbReference type="Gene3D" id="2.60.40.1080">
    <property type="match status" value="2"/>
</dbReference>
<dbReference type="Pfam" id="PF22962">
    <property type="entry name" value="Ig_NUP210_7th"/>
    <property type="match status" value="1"/>
</dbReference>
<dbReference type="SUPFAM" id="SSF49373">
    <property type="entry name" value="Invasin/intimin cell-adhesion fragments"/>
    <property type="match status" value="1"/>
</dbReference>
<feature type="compositionally biased region" description="Pro residues" evidence="9">
    <location>
        <begin position="1"/>
        <end position="11"/>
    </location>
</feature>
<feature type="region of interest" description="Disordered" evidence="9">
    <location>
        <begin position="1908"/>
        <end position="1982"/>
    </location>
</feature>
<dbReference type="EMBL" id="CAMGYJ010000008">
    <property type="protein sequence ID" value="CAI0454953.1"/>
    <property type="molecule type" value="Genomic_DNA"/>
</dbReference>
<evidence type="ECO:0000256" key="5">
    <source>
        <dbReference type="ARBA" id="ARBA00022989"/>
    </source>
</evidence>
<comment type="similarity">
    <text evidence="2">Belongs to the NUP210 family.</text>
</comment>
<dbReference type="InterPro" id="IPR055099">
    <property type="entry name" value="Ig_NUP210_7th"/>
</dbReference>
<evidence type="ECO:0000256" key="8">
    <source>
        <dbReference type="ARBA" id="ARBA00023242"/>
    </source>
</evidence>
<dbReference type="Pfam" id="PF22969">
    <property type="entry name" value="Ig_NUP210_2nd"/>
    <property type="match status" value="1"/>
</dbReference>
<keyword evidence="4" id="KW-0732">Signal</keyword>
<keyword evidence="7" id="KW-0325">Glycoprotein</keyword>
<evidence type="ECO:0000313" key="12">
    <source>
        <dbReference type="EMBL" id="CAI0454953.1"/>
    </source>
</evidence>
<protein>
    <recommendedName>
        <fullName evidence="11">BIG2 domain-containing protein</fullName>
    </recommendedName>
</protein>